<keyword evidence="3 4" id="KW-0408">Iron</keyword>
<dbReference type="PANTHER" id="PTHR30600">
    <property type="entry name" value="CYTOCHROME C PEROXIDASE-RELATED"/>
    <property type="match status" value="1"/>
</dbReference>
<dbReference type="PROSITE" id="PS51257">
    <property type="entry name" value="PROKAR_LIPOPROTEIN"/>
    <property type="match status" value="1"/>
</dbReference>
<dbReference type="AlphaFoldDB" id="A0A4U1J3G5"/>
<dbReference type="Gene3D" id="2.130.10.10">
    <property type="entry name" value="YVTN repeat-like/Quinoprotein amine dehydrogenase"/>
    <property type="match status" value="1"/>
</dbReference>
<dbReference type="EMBL" id="SSMQ01000038">
    <property type="protein sequence ID" value="TKD01711.1"/>
    <property type="molecule type" value="Genomic_DNA"/>
</dbReference>
<sequence>MNREEGGSRRVAFLGLLLLGLALGAGCKREEPPAEATSAAEPDPLPELRAFEAERRAATDFAALPPSDAAFGADPYAIAALPGGERFVALLRGRDVIVVLDASMRELARLPAPASPSGLVVTPEGHSVLVVGERGDGITRFRIQDAAPYLTPSGRFGLDGMRALRDVAAGPEGVVYAVEEHEGRLVTLWPEGEEGPDGAIAARREDASIGGGPIHVERVGSFVVVDALHAHALVVRPVDEAGRALSAGEARIVHDGPIWSFSAVPDGEGLFVLAGGVEDRPLDRRGGFFGYVDSFVFLYRVERGAARLLSAVNVGELGVVTPKALHLAKEKDGTLAALVTGYGGEVSARLVFEASGASLAMPAKTSPLVPGTRDLVRLPGGGFVGANPLLDAFVIVRSDEPHERIVPVVDRDGPAPPSVEARLGEALFFTNLMAPENGTEGAHSRFTCETCHFEGYVDGRIHHTGRGEVRVVTKPLLGLFNNRPHFSRALDPDLSSVAHAEFRVAGAESGHSPWFSLDARTHPVLAALGRSEAEPTHPLALRRALMTFLMGFSHRQNPSTVGRSAFSALEREGAKLFEARCEGCHEARLSADEKGSRLPFERWESLVFSPAGPIVWASNEYQKTGVVPYVHERGARVPSLRRLAKKRPYLTSGAAKDLADLLTRAHWSAEGVFFHDGAPEGAAGLEAREREALRAFLDLL</sequence>
<proteinExistence type="predicted"/>
<dbReference type="Proteomes" id="UP000309215">
    <property type="component" value="Unassembled WGS sequence"/>
</dbReference>
<dbReference type="GO" id="GO:0046872">
    <property type="term" value="F:metal ion binding"/>
    <property type="evidence" value="ECO:0007669"/>
    <property type="project" value="UniProtKB-KW"/>
</dbReference>
<dbReference type="Gene3D" id="1.10.760.10">
    <property type="entry name" value="Cytochrome c-like domain"/>
    <property type="match status" value="1"/>
</dbReference>
<evidence type="ECO:0000256" key="1">
    <source>
        <dbReference type="ARBA" id="ARBA00022617"/>
    </source>
</evidence>
<gene>
    <name evidence="6" type="ORF">E8A74_30685</name>
</gene>
<accession>A0A4U1J3G5</accession>
<dbReference type="OrthoDB" id="5496034at2"/>
<evidence type="ECO:0000313" key="6">
    <source>
        <dbReference type="EMBL" id="TKD01711.1"/>
    </source>
</evidence>
<name>A0A4U1J3G5_9BACT</name>
<dbReference type="RefSeq" id="WP_136932661.1">
    <property type="nucleotide sequence ID" value="NZ_SSMQ01000038.1"/>
</dbReference>
<dbReference type="SUPFAM" id="SSF63829">
    <property type="entry name" value="Calcium-dependent phosphotriesterase"/>
    <property type="match status" value="1"/>
</dbReference>
<comment type="caution">
    <text evidence="6">The sequence shown here is derived from an EMBL/GenBank/DDBJ whole genome shotgun (WGS) entry which is preliminary data.</text>
</comment>
<dbReference type="InterPro" id="IPR051395">
    <property type="entry name" value="Cytochrome_c_Peroxidase/MauG"/>
</dbReference>
<dbReference type="InterPro" id="IPR015943">
    <property type="entry name" value="WD40/YVTN_repeat-like_dom_sf"/>
</dbReference>
<evidence type="ECO:0000313" key="7">
    <source>
        <dbReference type="Proteomes" id="UP000309215"/>
    </source>
</evidence>
<dbReference type="SUPFAM" id="SSF46626">
    <property type="entry name" value="Cytochrome c"/>
    <property type="match status" value="1"/>
</dbReference>
<dbReference type="PROSITE" id="PS51007">
    <property type="entry name" value="CYTC"/>
    <property type="match status" value="1"/>
</dbReference>
<evidence type="ECO:0000256" key="4">
    <source>
        <dbReference type="PROSITE-ProRule" id="PRU00433"/>
    </source>
</evidence>
<evidence type="ECO:0000256" key="2">
    <source>
        <dbReference type="ARBA" id="ARBA00022723"/>
    </source>
</evidence>
<feature type="domain" description="Cytochrome c" evidence="5">
    <location>
        <begin position="568"/>
        <end position="700"/>
    </location>
</feature>
<protein>
    <recommendedName>
        <fullName evidence="5">Cytochrome c domain-containing protein</fullName>
    </recommendedName>
</protein>
<reference evidence="6 7" key="1">
    <citation type="submission" date="2019-04" db="EMBL/GenBank/DDBJ databases">
        <authorList>
            <person name="Li Y."/>
            <person name="Wang J."/>
        </authorList>
    </citation>
    <scope>NUCLEOTIDE SEQUENCE [LARGE SCALE GENOMIC DNA]</scope>
    <source>
        <strain evidence="6 7">DSM 14668</strain>
    </source>
</reference>
<dbReference type="GO" id="GO:0020037">
    <property type="term" value="F:heme binding"/>
    <property type="evidence" value="ECO:0007669"/>
    <property type="project" value="InterPro"/>
</dbReference>
<keyword evidence="1 4" id="KW-0349">Heme</keyword>
<evidence type="ECO:0000256" key="3">
    <source>
        <dbReference type="ARBA" id="ARBA00023004"/>
    </source>
</evidence>
<organism evidence="6 7">
    <name type="scientific">Polyangium fumosum</name>
    <dbReference type="NCBI Taxonomy" id="889272"/>
    <lineage>
        <taxon>Bacteria</taxon>
        <taxon>Pseudomonadati</taxon>
        <taxon>Myxococcota</taxon>
        <taxon>Polyangia</taxon>
        <taxon>Polyangiales</taxon>
        <taxon>Polyangiaceae</taxon>
        <taxon>Polyangium</taxon>
    </lineage>
</organism>
<dbReference type="InterPro" id="IPR009056">
    <property type="entry name" value="Cyt_c-like_dom"/>
</dbReference>
<evidence type="ECO:0000259" key="5">
    <source>
        <dbReference type="PROSITE" id="PS51007"/>
    </source>
</evidence>
<dbReference type="InterPro" id="IPR036909">
    <property type="entry name" value="Cyt_c-like_dom_sf"/>
</dbReference>
<dbReference type="GO" id="GO:0004130">
    <property type="term" value="F:cytochrome-c peroxidase activity"/>
    <property type="evidence" value="ECO:0007669"/>
    <property type="project" value="TreeGrafter"/>
</dbReference>
<keyword evidence="7" id="KW-1185">Reference proteome</keyword>
<dbReference type="GO" id="GO:0009055">
    <property type="term" value="F:electron transfer activity"/>
    <property type="evidence" value="ECO:0007669"/>
    <property type="project" value="InterPro"/>
</dbReference>
<keyword evidence="2 4" id="KW-0479">Metal-binding</keyword>